<sequence>RSKTQNSNSGKSETTSMAEYLKDLIRKKDKLESDIQSWFDVLKSQGNVGMMTSLVDAGGFPRSDVDVVQVRTARHNIVCLQNDHRDVMEQIKRGLEEYHSQIGRDHVVQVQQPTPEVMEGFATLDLVSRDSPAEEAGLKVGDVIIEFGSVTSRNFQSIREIGEVVKHSVGRSLNIIVKRGETKLNILLTPHSWGGRGLLGCNVVAL</sequence>
<dbReference type="InterPro" id="IPR041489">
    <property type="entry name" value="PDZ_6"/>
</dbReference>
<feature type="domain" description="PDZ" evidence="7">
    <location>
        <begin position="127"/>
        <end position="179"/>
    </location>
</feature>
<dbReference type="InterPro" id="IPR035269">
    <property type="entry name" value="PSMD9"/>
</dbReference>
<dbReference type="InParanoid" id="H2XLA2"/>
<dbReference type="InterPro" id="IPR036034">
    <property type="entry name" value="PDZ_sf"/>
</dbReference>
<dbReference type="OMA" id="DWGGRGM"/>
<reference evidence="9" key="3">
    <citation type="submission" date="2025-09" db="UniProtKB">
        <authorList>
            <consortium name="Ensembl"/>
        </authorList>
    </citation>
    <scope>IDENTIFICATION</scope>
</reference>
<evidence type="ECO:0000313" key="10">
    <source>
        <dbReference type="Proteomes" id="UP000008144"/>
    </source>
</evidence>
<evidence type="ECO:0000256" key="2">
    <source>
        <dbReference type="ARBA" id="ARBA00014937"/>
    </source>
</evidence>
<dbReference type="GO" id="GO:0005634">
    <property type="term" value="C:nucleus"/>
    <property type="evidence" value="ECO:0000318"/>
    <property type="project" value="GO_Central"/>
</dbReference>
<comment type="subunit">
    <text evidence="6">Interacts with PSMC3. Part of a transient complex (modulator) containing PSMD9, PSMC6 and PSMC3 formed during the assembly of the 26S proteasome.</text>
</comment>
<dbReference type="GO" id="GO:0005737">
    <property type="term" value="C:cytoplasm"/>
    <property type="evidence" value="ECO:0000318"/>
    <property type="project" value="GO_Central"/>
</dbReference>
<evidence type="ECO:0000259" key="8">
    <source>
        <dbReference type="Pfam" id="PF18265"/>
    </source>
</evidence>
<organism evidence="9 10">
    <name type="scientific">Ciona intestinalis</name>
    <name type="common">Transparent sea squirt</name>
    <name type="synonym">Ascidia intestinalis</name>
    <dbReference type="NCBI Taxonomy" id="7719"/>
    <lineage>
        <taxon>Eukaryota</taxon>
        <taxon>Metazoa</taxon>
        <taxon>Chordata</taxon>
        <taxon>Tunicata</taxon>
        <taxon>Ascidiacea</taxon>
        <taxon>Phlebobranchia</taxon>
        <taxon>Cionidae</taxon>
        <taxon>Ciona</taxon>
    </lineage>
</organism>
<name>H2XLA2_CIOIN</name>
<dbReference type="Pfam" id="PF17820">
    <property type="entry name" value="PDZ_6"/>
    <property type="match status" value="1"/>
</dbReference>
<comment type="similarity">
    <text evidence="1">Belongs to the proteasome subunit p27 family.</text>
</comment>
<dbReference type="PANTHER" id="PTHR12651:SF1">
    <property type="entry name" value="26S PROTEASOME NON-ATPASE REGULATORY SUBUNIT 9"/>
    <property type="match status" value="1"/>
</dbReference>
<dbReference type="AlphaFoldDB" id="H2XLA2"/>
<dbReference type="Ensembl" id="ENSCINT00000035915.1">
    <property type="protein sequence ID" value="ENSCINP00000030434.1"/>
    <property type="gene ID" value="ENSCING00000022473.1"/>
</dbReference>
<reference evidence="9" key="2">
    <citation type="submission" date="2025-08" db="UniProtKB">
        <authorList>
            <consortium name="Ensembl"/>
        </authorList>
    </citation>
    <scope>IDENTIFICATION</scope>
</reference>
<feature type="domain" description="Nas2 N-terminal" evidence="8">
    <location>
        <begin position="21"/>
        <end position="100"/>
    </location>
</feature>
<keyword evidence="3" id="KW-0143">Chaperone</keyword>
<dbReference type="Proteomes" id="UP000008144">
    <property type="component" value="Unassembled WGS sequence"/>
</dbReference>
<dbReference type="GO" id="GO:0070682">
    <property type="term" value="P:proteasome regulatory particle assembly"/>
    <property type="evidence" value="ECO:0000318"/>
    <property type="project" value="GO_Central"/>
</dbReference>
<evidence type="ECO:0000313" key="9">
    <source>
        <dbReference type="Ensembl" id="ENSCINP00000030434.1"/>
    </source>
</evidence>
<dbReference type="STRING" id="7719.ENSCINP00000030434"/>
<dbReference type="Gene3D" id="2.30.42.10">
    <property type="match status" value="1"/>
</dbReference>
<evidence type="ECO:0000256" key="1">
    <source>
        <dbReference type="ARBA" id="ARBA00005256"/>
    </source>
</evidence>
<dbReference type="HOGENOM" id="CLU_073146_2_1_1"/>
<dbReference type="InterPro" id="IPR040815">
    <property type="entry name" value="Nas2_N"/>
</dbReference>
<proteinExistence type="inferred from homology"/>
<dbReference type="FunCoup" id="H2XLA2">
    <property type="interactions" value="734"/>
</dbReference>
<evidence type="ECO:0000256" key="5">
    <source>
        <dbReference type="ARBA" id="ARBA00054581"/>
    </source>
</evidence>
<dbReference type="GeneTree" id="ENSGT00390000004147"/>
<evidence type="ECO:0000256" key="3">
    <source>
        <dbReference type="ARBA" id="ARBA00023186"/>
    </source>
</evidence>
<protein>
    <recommendedName>
        <fullName evidence="2">26S proteasome non-ATPase regulatory subunit 9</fullName>
    </recommendedName>
    <alternativeName>
        <fullName evidence="4">26S proteasome regulatory subunit p27</fullName>
    </alternativeName>
</protein>
<reference evidence="10" key="1">
    <citation type="journal article" date="2002" name="Science">
        <title>The draft genome of Ciona intestinalis: insights into chordate and vertebrate origins.</title>
        <authorList>
            <person name="Dehal P."/>
            <person name="Satou Y."/>
            <person name="Campbell R.K."/>
            <person name="Chapman J."/>
            <person name="Degnan B."/>
            <person name="De Tomaso A."/>
            <person name="Davidson B."/>
            <person name="Di Gregorio A."/>
            <person name="Gelpke M."/>
            <person name="Goodstein D.M."/>
            <person name="Harafuji N."/>
            <person name="Hastings K.E."/>
            <person name="Ho I."/>
            <person name="Hotta K."/>
            <person name="Huang W."/>
            <person name="Kawashima T."/>
            <person name="Lemaire P."/>
            <person name="Martinez D."/>
            <person name="Meinertzhagen I.A."/>
            <person name="Necula S."/>
            <person name="Nonaka M."/>
            <person name="Putnam N."/>
            <person name="Rash S."/>
            <person name="Saiga H."/>
            <person name="Satake M."/>
            <person name="Terry A."/>
            <person name="Yamada L."/>
            <person name="Wang H.G."/>
            <person name="Awazu S."/>
            <person name="Azumi K."/>
            <person name="Boore J."/>
            <person name="Branno M."/>
            <person name="Chin-Bow S."/>
            <person name="DeSantis R."/>
            <person name="Doyle S."/>
            <person name="Francino P."/>
            <person name="Keys D.N."/>
            <person name="Haga S."/>
            <person name="Hayashi H."/>
            <person name="Hino K."/>
            <person name="Imai K.S."/>
            <person name="Inaba K."/>
            <person name="Kano S."/>
            <person name="Kobayashi K."/>
            <person name="Kobayashi M."/>
            <person name="Lee B.I."/>
            <person name="Makabe K.W."/>
            <person name="Manohar C."/>
            <person name="Matassi G."/>
            <person name="Medina M."/>
            <person name="Mochizuki Y."/>
            <person name="Mount S."/>
            <person name="Morishita T."/>
            <person name="Miura S."/>
            <person name="Nakayama A."/>
            <person name="Nishizaka S."/>
            <person name="Nomoto H."/>
            <person name="Ohta F."/>
            <person name="Oishi K."/>
            <person name="Rigoutsos I."/>
            <person name="Sano M."/>
            <person name="Sasaki A."/>
            <person name="Sasakura Y."/>
            <person name="Shoguchi E."/>
            <person name="Shin-i T."/>
            <person name="Spagnuolo A."/>
            <person name="Stainier D."/>
            <person name="Suzuki M.M."/>
            <person name="Tassy O."/>
            <person name="Takatori N."/>
            <person name="Tokuoka M."/>
            <person name="Yagi K."/>
            <person name="Yoshizaki F."/>
            <person name="Wada S."/>
            <person name="Zhang C."/>
            <person name="Hyatt P.D."/>
            <person name="Larimer F."/>
            <person name="Detter C."/>
            <person name="Doggett N."/>
            <person name="Glavina T."/>
            <person name="Hawkins T."/>
            <person name="Richardson P."/>
            <person name="Lucas S."/>
            <person name="Kohara Y."/>
            <person name="Levine M."/>
            <person name="Satoh N."/>
            <person name="Rokhsar D.S."/>
        </authorList>
    </citation>
    <scope>NUCLEOTIDE SEQUENCE [LARGE SCALE GENOMIC DNA]</scope>
</reference>
<dbReference type="SUPFAM" id="SSF50156">
    <property type="entry name" value="PDZ domain-like"/>
    <property type="match status" value="1"/>
</dbReference>
<evidence type="ECO:0000259" key="7">
    <source>
        <dbReference type="Pfam" id="PF17820"/>
    </source>
</evidence>
<comment type="function">
    <text evidence="5">Acts as a chaperone during the assembly of the 26S proteasome, specifically of the base subcomplex of the PA700/19S regulatory complex (RC). During the base subcomplex assembly is part of an intermediate PSMD9:PSMC6:PSMC3 module, also known as modulator trimer complex; PSMD9 is released during the further base assembly process.</text>
</comment>
<evidence type="ECO:0000256" key="4">
    <source>
        <dbReference type="ARBA" id="ARBA00030007"/>
    </source>
</evidence>
<keyword evidence="10" id="KW-1185">Reference proteome</keyword>
<dbReference type="Pfam" id="PF18265">
    <property type="entry name" value="Nas2_N"/>
    <property type="match status" value="1"/>
</dbReference>
<dbReference type="FunFam" id="2.30.42.10:FF:000107">
    <property type="entry name" value="26S proteasome non-ATPase regulatory subunit 9"/>
    <property type="match status" value="1"/>
</dbReference>
<dbReference type="Gene3D" id="6.10.140.1710">
    <property type="match status" value="1"/>
</dbReference>
<dbReference type="PANTHER" id="PTHR12651">
    <property type="entry name" value="26S PROTEASOME NON-ATPASE REGULATORY SUBUNIT 9"/>
    <property type="match status" value="1"/>
</dbReference>
<evidence type="ECO:0000256" key="6">
    <source>
        <dbReference type="ARBA" id="ARBA00062195"/>
    </source>
</evidence>
<accession>H2XLA2</accession>